<evidence type="ECO:0000313" key="4">
    <source>
        <dbReference type="EMBL" id="GJE68014.1"/>
    </source>
</evidence>
<evidence type="ECO:0008006" key="6">
    <source>
        <dbReference type="Google" id="ProtNLM"/>
    </source>
</evidence>
<dbReference type="InterPro" id="IPR000700">
    <property type="entry name" value="PAS-assoc_C"/>
</dbReference>
<dbReference type="SUPFAM" id="SSF55785">
    <property type="entry name" value="PYP-like sensor domain (PAS domain)"/>
    <property type="match status" value="1"/>
</dbReference>
<protein>
    <recommendedName>
        <fullName evidence="6">GGDEF domain-containing protein</fullName>
    </recommendedName>
</protein>
<comment type="caution">
    <text evidence="4">The sequence shown here is derived from an EMBL/GenBank/DDBJ whole genome shotgun (WGS) entry which is preliminary data.</text>
</comment>
<feature type="region of interest" description="Disordered" evidence="1">
    <location>
        <begin position="238"/>
        <end position="258"/>
    </location>
</feature>
<accession>A0ABQ4ULE0</accession>
<dbReference type="PROSITE" id="PS50113">
    <property type="entry name" value="PAC"/>
    <property type="match status" value="1"/>
</dbReference>
<dbReference type="PANTHER" id="PTHR44757:SF2">
    <property type="entry name" value="BIOFILM ARCHITECTURE MAINTENANCE PROTEIN MBAA"/>
    <property type="match status" value="1"/>
</dbReference>
<dbReference type="Pfam" id="PF00990">
    <property type="entry name" value="GGDEF"/>
    <property type="match status" value="1"/>
</dbReference>
<dbReference type="CDD" id="cd01949">
    <property type="entry name" value="GGDEF"/>
    <property type="match status" value="1"/>
</dbReference>
<dbReference type="PROSITE" id="PS50887">
    <property type="entry name" value="GGDEF"/>
    <property type="match status" value="1"/>
</dbReference>
<dbReference type="NCBIfam" id="TIGR00254">
    <property type="entry name" value="GGDEF"/>
    <property type="match status" value="1"/>
</dbReference>
<dbReference type="InterPro" id="IPR043128">
    <property type="entry name" value="Rev_trsase/Diguanyl_cyclase"/>
</dbReference>
<dbReference type="InterPro" id="IPR052155">
    <property type="entry name" value="Biofilm_reg_signaling"/>
</dbReference>
<dbReference type="SMART" id="SM00267">
    <property type="entry name" value="GGDEF"/>
    <property type="match status" value="1"/>
</dbReference>
<evidence type="ECO:0000259" key="3">
    <source>
        <dbReference type="PROSITE" id="PS50887"/>
    </source>
</evidence>
<dbReference type="Proteomes" id="UP001055039">
    <property type="component" value="Unassembled WGS sequence"/>
</dbReference>
<dbReference type="PANTHER" id="PTHR44757">
    <property type="entry name" value="DIGUANYLATE CYCLASE DGCP"/>
    <property type="match status" value="1"/>
</dbReference>
<dbReference type="InterPro" id="IPR035965">
    <property type="entry name" value="PAS-like_dom_sf"/>
</dbReference>
<dbReference type="EMBL" id="BPRC01000040">
    <property type="protein sequence ID" value="GJE68014.1"/>
    <property type="molecule type" value="Genomic_DNA"/>
</dbReference>
<evidence type="ECO:0000259" key="2">
    <source>
        <dbReference type="PROSITE" id="PS50113"/>
    </source>
</evidence>
<dbReference type="RefSeq" id="WP_238228889.1">
    <property type="nucleotide sequence ID" value="NZ_BAAADH010000058.1"/>
</dbReference>
<dbReference type="Gene3D" id="3.30.450.20">
    <property type="entry name" value="PAS domain"/>
    <property type="match status" value="1"/>
</dbReference>
<name>A0ABQ4ULE0_9HYPH</name>
<keyword evidence="5" id="KW-1185">Reference proteome</keyword>
<sequence length="258" mass="28063">MRAEAIRSGQGFVLESEIRTGQGQSRWIRITADIAREQGRAVRLFGAKQDITEEREAWHRLRQRAERDPLTGLANRGLFDAHYRAMVAGERDHASVAALALIDLDHFKAINDRFGHAAGDECLRLVARRLQRIFGDAVLIARLGGDEFAVLLRAPLGPARIARMLARASAALCQPMLWDGTRLEVGASIGAAILNPRQSRAASGVFAEADAALYAAKAAGRNAVRIYGDPSWEARIPGRVPEAAATSERAPRRARTGG</sequence>
<dbReference type="Gene3D" id="3.30.70.270">
    <property type="match status" value="1"/>
</dbReference>
<proteinExistence type="predicted"/>
<dbReference type="InterPro" id="IPR029787">
    <property type="entry name" value="Nucleotide_cyclase"/>
</dbReference>
<organism evidence="4 5">
    <name type="scientific">Methylorubrum aminovorans</name>
    <dbReference type="NCBI Taxonomy" id="269069"/>
    <lineage>
        <taxon>Bacteria</taxon>
        <taxon>Pseudomonadati</taxon>
        <taxon>Pseudomonadota</taxon>
        <taxon>Alphaproteobacteria</taxon>
        <taxon>Hyphomicrobiales</taxon>
        <taxon>Methylobacteriaceae</taxon>
        <taxon>Methylorubrum</taxon>
    </lineage>
</organism>
<feature type="domain" description="GGDEF" evidence="3">
    <location>
        <begin position="95"/>
        <end position="229"/>
    </location>
</feature>
<dbReference type="SUPFAM" id="SSF55073">
    <property type="entry name" value="Nucleotide cyclase"/>
    <property type="match status" value="1"/>
</dbReference>
<evidence type="ECO:0000313" key="5">
    <source>
        <dbReference type="Proteomes" id="UP001055039"/>
    </source>
</evidence>
<reference evidence="4" key="1">
    <citation type="journal article" date="2021" name="Front. Microbiol.">
        <title>Comprehensive Comparative Genomics and Phenotyping of Methylobacterium Species.</title>
        <authorList>
            <person name="Alessa O."/>
            <person name="Ogura Y."/>
            <person name="Fujitani Y."/>
            <person name="Takami H."/>
            <person name="Hayashi T."/>
            <person name="Sahin N."/>
            <person name="Tani A."/>
        </authorList>
    </citation>
    <scope>NUCLEOTIDE SEQUENCE</scope>
    <source>
        <strain evidence="4">NBRC 15686</strain>
    </source>
</reference>
<reference evidence="4" key="2">
    <citation type="submission" date="2021-08" db="EMBL/GenBank/DDBJ databases">
        <authorList>
            <person name="Tani A."/>
            <person name="Ola A."/>
            <person name="Ogura Y."/>
            <person name="Katsura K."/>
            <person name="Hayashi T."/>
        </authorList>
    </citation>
    <scope>NUCLEOTIDE SEQUENCE</scope>
    <source>
        <strain evidence="4">NBRC 15686</strain>
    </source>
</reference>
<feature type="domain" description="PAC" evidence="2">
    <location>
        <begin position="12"/>
        <end position="63"/>
    </location>
</feature>
<evidence type="ECO:0000256" key="1">
    <source>
        <dbReference type="SAM" id="MobiDB-lite"/>
    </source>
</evidence>
<dbReference type="InterPro" id="IPR000160">
    <property type="entry name" value="GGDEF_dom"/>
</dbReference>
<gene>
    <name evidence="4" type="ORF">LNAOJCKE_5250</name>
</gene>